<dbReference type="GO" id="GO:0061630">
    <property type="term" value="F:ubiquitin protein ligase activity"/>
    <property type="evidence" value="ECO:0007669"/>
    <property type="project" value="TreeGrafter"/>
</dbReference>
<reference evidence="7" key="1">
    <citation type="submission" date="2020-01" db="EMBL/GenBank/DDBJ databases">
        <authorList>
            <consortium name="DOE Joint Genome Institute"/>
            <person name="Haridas S."/>
            <person name="Albert R."/>
            <person name="Binder M."/>
            <person name="Bloem J."/>
            <person name="Labutti K."/>
            <person name="Salamov A."/>
            <person name="Andreopoulos B."/>
            <person name="Baker S.E."/>
            <person name="Barry K."/>
            <person name="Bills G."/>
            <person name="Bluhm B.H."/>
            <person name="Cannon C."/>
            <person name="Castanera R."/>
            <person name="Culley D.E."/>
            <person name="Daum C."/>
            <person name="Ezra D."/>
            <person name="Gonzalez J.B."/>
            <person name="Henrissat B."/>
            <person name="Kuo A."/>
            <person name="Liang C."/>
            <person name="Lipzen A."/>
            <person name="Lutzoni F."/>
            <person name="Magnuson J."/>
            <person name="Mondo S."/>
            <person name="Nolan M."/>
            <person name="Ohm R."/>
            <person name="Pangilinan J."/>
            <person name="Park H.-J."/>
            <person name="Ramirez L."/>
            <person name="Alfaro M."/>
            <person name="Sun H."/>
            <person name="Tritt A."/>
            <person name="Yoshinaga Y."/>
            <person name="Zwiers L.-H."/>
            <person name="Turgeon B.G."/>
            <person name="Goodwin S.B."/>
            <person name="Spatafora J.W."/>
            <person name="Crous P.W."/>
            <person name="Grigoriev I.V."/>
        </authorList>
    </citation>
    <scope>NUCLEOTIDE SEQUENCE</scope>
    <source>
        <strain evidence="7">CBS 394.84</strain>
    </source>
</reference>
<dbReference type="PANTHER" id="PTHR45969">
    <property type="entry name" value="RING ZINC FINGER PROTEIN-RELATED"/>
    <property type="match status" value="1"/>
</dbReference>
<sequence>MSTSSINMGRPILRPAVHTAIHRPRVDANLPSRDSFIANQINVTTECSLCYEGFDENHAPARITGPMACNHVFGATCLRDWLMSDHPNANTCPMCRATLFRGEETRQEHHRRGYHIDEDNEEEFGFDEYYFQDYDEGTPYFREYDEEESYPWDYDTEEESESESESESEGESDIEQDGDDASDDGTAVTNEVDAHLSINEGGKTS</sequence>
<evidence type="ECO:0000256" key="5">
    <source>
        <dbReference type="SAM" id="MobiDB-lite"/>
    </source>
</evidence>
<evidence type="ECO:0000313" key="8">
    <source>
        <dbReference type="Proteomes" id="UP000800039"/>
    </source>
</evidence>
<dbReference type="SUPFAM" id="SSF57850">
    <property type="entry name" value="RING/U-box"/>
    <property type="match status" value="1"/>
</dbReference>
<feature type="region of interest" description="Disordered" evidence="5">
    <location>
        <begin position="146"/>
        <end position="205"/>
    </location>
</feature>
<gene>
    <name evidence="7" type="ORF">K460DRAFT_404836</name>
</gene>
<feature type="compositionally biased region" description="Acidic residues" evidence="5">
    <location>
        <begin position="146"/>
        <end position="183"/>
    </location>
</feature>
<keyword evidence="8" id="KW-1185">Reference proteome</keyword>
<feature type="domain" description="RING-type" evidence="6">
    <location>
        <begin position="47"/>
        <end position="96"/>
    </location>
</feature>
<evidence type="ECO:0000259" key="6">
    <source>
        <dbReference type="PROSITE" id="PS50089"/>
    </source>
</evidence>
<dbReference type="GO" id="GO:0016567">
    <property type="term" value="P:protein ubiquitination"/>
    <property type="evidence" value="ECO:0007669"/>
    <property type="project" value="TreeGrafter"/>
</dbReference>
<keyword evidence="2 4" id="KW-0863">Zinc-finger</keyword>
<evidence type="ECO:0000256" key="1">
    <source>
        <dbReference type="ARBA" id="ARBA00022723"/>
    </source>
</evidence>
<keyword evidence="3" id="KW-0862">Zinc</keyword>
<dbReference type="EMBL" id="ML976616">
    <property type="protein sequence ID" value="KAF1844543.1"/>
    <property type="molecule type" value="Genomic_DNA"/>
</dbReference>
<organism evidence="7 8">
    <name type="scientific">Cucurbitaria berberidis CBS 394.84</name>
    <dbReference type="NCBI Taxonomy" id="1168544"/>
    <lineage>
        <taxon>Eukaryota</taxon>
        <taxon>Fungi</taxon>
        <taxon>Dikarya</taxon>
        <taxon>Ascomycota</taxon>
        <taxon>Pezizomycotina</taxon>
        <taxon>Dothideomycetes</taxon>
        <taxon>Pleosporomycetidae</taxon>
        <taxon>Pleosporales</taxon>
        <taxon>Pleosporineae</taxon>
        <taxon>Cucurbitariaceae</taxon>
        <taxon>Cucurbitaria</taxon>
    </lineage>
</organism>
<name>A0A9P4GEI6_9PLEO</name>
<protein>
    <recommendedName>
        <fullName evidence="6">RING-type domain-containing protein</fullName>
    </recommendedName>
</protein>
<dbReference type="PROSITE" id="PS50089">
    <property type="entry name" value="ZF_RING_2"/>
    <property type="match status" value="1"/>
</dbReference>
<dbReference type="PANTHER" id="PTHR45969:SF69">
    <property type="entry name" value="FINGER DOMAIN PROTEIN, PUTATIVE (AFU_ORTHOLOGUE AFUA_3G12190)-RELATED"/>
    <property type="match status" value="1"/>
</dbReference>
<dbReference type="InterPro" id="IPR013083">
    <property type="entry name" value="Znf_RING/FYVE/PHD"/>
</dbReference>
<comment type="caution">
    <text evidence="7">The sequence shown here is derived from an EMBL/GenBank/DDBJ whole genome shotgun (WGS) entry which is preliminary data.</text>
</comment>
<dbReference type="Gene3D" id="3.30.40.10">
    <property type="entry name" value="Zinc/RING finger domain, C3HC4 (zinc finger)"/>
    <property type="match status" value="1"/>
</dbReference>
<dbReference type="AlphaFoldDB" id="A0A9P4GEI6"/>
<dbReference type="OrthoDB" id="3801154at2759"/>
<proteinExistence type="predicted"/>
<evidence type="ECO:0000313" key="7">
    <source>
        <dbReference type="EMBL" id="KAF1844543.1"/>
    </source>
</evidence>
<evidence type="ECO:0000256" key="3">
    <source>
        <dbReference type="ARBA" id="ARBA00022833"/>
    </source>
</evidence>
<evidence type="ECO:0000256" key="2">
    <source>
        <dbReference type="ARBA" id="ARBA00022771"/>
    </source>
</evidence>
<keyword evidence="1" id="KW-0479">Metal-binding</keyword>
<evidence type="ECO:0000256" key="4">
    <source>
        <dbReference type="PROSITE-ProRule" id="PRU00175"/>
    </source>
</evidence>
<dbReference type="GeneID" id="63854022"/>
<dbReference type="Proteomes" id="UP000800039">
    <property type="component" value="Unassembled WGS sequence"/>
</dbReference>
<dbReference type="InterPro" id="IPR001841">
    <property type="entry name" value="Znf_RING"/>
</dbReference>
<accession>A0A9P4GEI6</accession>
<dbReference type="RefSeq" id="XP_040787106.1">
    <property type="nucleotide sequence ID" value="XM_040936772.1"/>
</dbReference>
<dbReference type="GO" id="GO:0008270">
    <property type="term" value="F:zinc ion binding"/>
    <property type="evidence" value="ECO:0007669"/>
    <property type="project" value="UniProtKB-KW"/>
</dbReference>
<dbReference type="Pfam" id="PF13639">
    <property type="entry name" value="zf-RING_2"/>
    <property type="match status" value="1"/>
</dbReference>